<dbReference type="GO" id="GO:0030288">
    <property type="term" value="C:outer membrane-bounded periplasmic space"/>
    <property type="evidence" value="ECO:0007669"/>
    <property type="project" value="TreeGrafter"/>
</dbReference>
<dbReference type="InterPro" id="IPR036116">
    <property type="entry name" value="FN3_sf"/>
</dbReference>
<dbReference type="RefSeq" id="WP_156598972.1">
    <property type="nucleotide sequence ID" value="NZ_CACRTW010000020.1"/>
</dbReference>
<organism evidence="5">
    <name type="scientific">Collinsella aerofaciens</name>
    <dbReference type="NCBI Taxonomy" id="74426"/>
    <lineage>
        <taxon>Bacteria</taxon>
        <taxon>Bacillati</taxon>
        <taxon>Actinomycetota</taxon>
        <taxon>Coriobacteriia</taxon>
        <taxon>Coriobacteriales</taxon>
        <taxon>Coriobacteriaceae</taxon>
        <taxon>Collinsella</taxon>
    </lineage>
</organism>
<dbReference type="InterPro" id="IPR050695">
    <property type="entry name" value="N-acetylmuramoyl_amidase_3"/>
</dbReference>
<dbReference type="Gene3D" id="1.10.530.10">
    <property type="match status" value="1"/>
</dbReference>
<dbReference type="Gene3D" id="3.40.630.40">
    <property type="entry name" value="Zn-dependent exopeptidases"/>
    <property type="match status" value="1"/>
</dbReference>
<feature type="domain" description="Fibronectin type-III" evidence="4">
    <location>
        <begin position="570"/>
        <end position="659"/>
    </location>
</feature>
<dbReference type="CDD" id="cd00063">
    <property type="entry name" value="FN3"/>
    <property type="match status" value="5"/>
</dbReference>
<dbReference type="SMART" id="SM00060">
    <property type="entry name" value="FN3"/>
    <property type="match status" value="5"/>
</dbReference>
<dbReference type="GO" id="GO:0004040">
    <property type="term" value="F:amidase activity"/>
    <property type="evidence" value="ECO:0007669"/>
    <property type="project" value="InterPro"/>
</dbReference>
<evidence type="ECO:0000313" key="5">
    <source>
        <dbReference type="EMBL" id="VYU01526.1"/>
    </source>
</evidence>
<dbReference type="SUPFAM" id="SSF53187">
    <property type="entry name" value="Zn-dependent exopeptidases"/>
    <property type="match status" value="1"/>
</dbReference>
<keyword evidence="1 5" id="KW-0378">Hydrolase</keyword>
<feature type="chain" id="PRO_5027064726" evidence="3">
    <location>
        <begin position="32"/>
        <end position="1003"/>
    </location>
</feature>
<name>A0A6N3B9K7_9ACTN</name>
<dbReference type="InterPro" id="IPR013783">
    <property type="entry name" value="Ig-like_fold"/>
</dbReference>
<feature type="domain" description="Fibronectin type-III" evidence="4">
    <location>
        <begin position="748"/>
        <end position="839"/>
    </location>
</feature>
<dbReference type="PANTHER" id="PTHR30404:SF0">
    <property type="entry name" value="N-ACETYLMURAMOYL-L-ALANINE AMIDASE AMIC"/>
    <property type="match status" value="1"/>
</dbReference>
<dbReference type="SMART" id="SM00646">
    <property type="entry name" value="Ami_3"/>
    <property type="match status" value="1"/>
</dbReference>
<dbReference type="Pfam" id="PF00041">
    <property type="entry name" value="fn3"/>
    <property type="match status" value="2"/>
</dbReference>
<dbReference type="PANTHER" id="PTHR30404">
    <property type="entry name" value="N-ACETYLMURAMOYL-L-ALANINE AMIDASE"/>
    <property type="match status" value="1"/>
</dbReference>
<evidence type="ECO:0000256" key="3">
    <source>
        <dbReference type="SAM" id="SignalP"/>
    </source>
</evidence>
<evidence type="ECO:0000256" key="2">
    <source>
        <dbReference type="ARBA" id="ARBA00023295"/>
    </source>
</evidence>
<proteinExistence type="predicted"/>
<dbReference type="PROSITE" id="PS50853">
    <property type="entry name" value="FN3"/>
    <property type="match status" value="3"/>
</dbReference>
<dbReference type="Gene3D" id="2.60.40.10">
    <property type="entry name" value="Immunoglobulins"/>
    <property type="match status" value="5"/>
</dbReference>
<dbReference type="EMBL" id="CACRTW010000020">
    <property type="protein sequence ID" value="VYU01526.1"/>
    <property type="molecule type" value="Genomic_DNA"/>
</dbReference>
<dbReference type="GO" id="GO:0005975">
    <property type="term" value="P:carbohydrate metabolic process"/>
    <property type="evidence" value="ECO:0007669"/>
    <property type="project" value="UniProtKB-ARBA"/>
</dbReference>
<reference evidence="5" key="1">
    <citation type="submission" date="2019-11" db="EMBL/GenBank/DDBJ databases">
        <authorList>
            <person name="Feng L."/>
        </authorList>
    </citation>
    <scope>NUCLEOTIDE SEQUENCE</scope>
    <source>
        <strain evidence="5">CaerofaciensLFYP39</strain>
    </source>
</reference>
<sequence>MQKVIQHYLLTAIFVAALLSLFLVLPVNAFADSSDVDNLSFIYVEKSHVDLGDTQRVALGFDETPLDEPVALYCANTASEALVRFDLTSSVDGTYLFSSGISSAGIYSMLKVEYASGVTRIFPDDISDQMFTVGEVAAPYRLRSDGDSDGQLESVFTDNTGASFDSLESAVDAVSEKSARARNWVFVLDAGHGGWDSGAVGNGLREKDLTLQIARYCRVELQKYAGVRVIMTRDSDASVTGVANTTNELIARAQIARDNNASLFMSFHINSGGGTGAEIWIPRQASWYSSFNELGESLGQDVLNRLASVGLVSRGTKNDYYDLNGTQLYYPDGSNADSLSVIRNCRQYGIPAVLVEHGFIDNSYDAGLLANSLYLQKMGQADALAIAKQFGLSKEAKPDPVVSEMRNGKIKLSWDSVPNASKYAIALCKSDGSFDTYTYDCTGTSYEIDGLENGKTYTFLVQAYANDRWNTFTTDDYLTCKLVPSPEASAEATGDGEVTVSWKAVAGAERYAVAEKMADGSYRTYTLDEKGTSFKVSDLANGVTHRFLVQARVDGSWSSAADGYLCSAAPSGTVRPKVSAKAGDGSVELTWVHVPGATRYAVAVRQGSGYKTYTLGCEKESYTVKGLSNGTSYKFLVQAWNGSSWSPFSDADLVACRPSDPRAPEASAEATGDGEVTVSWKAVAGAERYAVAEKMADGSYRTYTLDEKGTSFKVSDLANGVTHRFLVQARVDGSWSSAADGYLCSAAPSGTVRPKVSAKAGDGSVELTWGHVPGATRYAVAVRQGSGYKTYTLGCEKESYTVKGLSNGTSYKFLVQAWNGSSWSPFSDADLVACTTLGTPIMGKSAASVSSMVSLYDSTGHTYPTIYASKGATTINDFCQIVLDEANAEGVKAEILFAQTMLETGWLKFGGSVKAEQCNFGGIGAVNANAGGASFGDVRSGLRAQVQHLKAYASKEPLNNLCVDPRFEKVERGVAPCVEDLNGRWAVPGDGYGQRIVKIANRL</sequence>
<gene>
    <name evidence="5" type="primary">cwlC</name>
    <name evidence="5" type="ORF">CALFYP39_01192</name>
</gene>
<feature type="domain" description="Fibronectin type-III" evidence="4">
    <location>
        <begin position="396"/>
        <end position="486"/>
    </location>
</feature>
<accession>A0A6N3B9K7</accession>
<dbReference type="Pfam" id="PF01832">
    <property type="entry name" value="Glucosaminidase"/>
    <property type="match status" value="1"/>
</dbReference>
<feature type="signal peptide" evidence="3">
    <location>
        <begin position="1"/>
        <end position="31"/>
    </location>
</feature>
<keyword evidence="2" id="KW-0326">Glycosidase</keyword>
<evidence type="ECO:0000256" key="1">
    <source>
        <dbReference type="ARBA" id="ARBA00022801"/>
    </source>
</evidence>
<dbReference type="InterPro" id="IPR003961">
    <property type="entry name" value="FN3_dom"/>
</dbReference>
<protein>
    <submittedName>
        <fullName evidence="5">Sporulation-specific N-acetylmuramoyl-L-alanine amidase</fullName>
        <ecNumber evidence="5">3.5.1.28</ecNumber>
    </submittedName>
</protein>
<dbReference type="SUPFAM" id="SSF49265">
    <property type="entry name" value="Fibronectin type III"/>
    <property type="match status" value="3"/>
</dbReference>
<dbReference type="GO" id="GO:0008745">
    <property type="term" value="F:N-acetylmuramoyl-L-alanine amidase activity"/>
    <property type="evidence" value="ECO:0007669"/>
    <property type="project" value="UniProtKB-EC"/>
</dbReference>
<dbReference type="CDD" id="cd02696">
    <property type="entry name" value="MurNAc-LAA"/>
    <property type="match status" value="1"/>
</dbReference>
<dbReference type="InterPro" id="IPR002901">
    <property type="entry name" value="MGlyc_endo_b_GlcNAc-like_dom"/>
</dbReference>
<dbReference type="EC" id="3.5.1.28" evidence="5"/>
<dbReference type="Pfam" id="PF01520">
    <property type="entry name" value="Amidase_3"/>
    <property type="match status" value="1"/>
</dbReference>
<dbReference type="GO" id="GO:0009253">
    <property type="term" value="P:peptidoglycan catabolic process"/>
    <property type="evidence" value="ECO:0007669"/>
    <property type="project" value="InterPro"/>
</dbReference>
<dbReference type="InterPro" id="IPR002508">
    <property type="entry name" value="MurNAc-LAA_cat"/>
</dbReference>
<dbReference type="AlphaFoldDB" id="A0A6N3B9K7"/>
<keyword evidence="3" id="KW-0732">Signal</keyword>
<dbReference type="GO" id="GO:0016798">
    <property type="term" value="F:hydrolase activity, acting on glycosyl bonds"/>
    <property type="evidence" value="ECO:0007669"/>
    <property type="project" value="UniProtKB-KW"/>
</dbReference>
<evidence type="ECO:0000259" key="4">
    <source>
        <dbReference type="PROSITE" id="PS50853"/>
    </source>
</evidence>